<keyword evidence="2" id="KW-1185">Reference proteome</keyword>
<evidence type="ECO:0000313" key="2">
    <source>
        <dbReference type="Proteomes" id="UP000663193"/>
    </source>
</evidence>
<dbReference type="AlphaFoldDB" id="A0A7U2NQ94"/>
<dbReference type="Proteomes" id="UP000663193">
    <property type="component" value="Chromosome 20"/>
</dbReference>
<name>A0A7U2NQ94_PHANO</name>
<proteinExistence type="predicted"/>
<sequence length="71" mass="8283">MSKLLKRDLKALDALPTQLITRYLGYHVQRKHVQIWVSKQLVHVKTCSLLPLLHKALVVRSQKSLNIHVNY</sequence>
<gene>
    <name evidence="1" type="ORF">JI435_423320</name>
</gene>
<reference evidence="2" key="1">
    <citation type="journal article" date="2021" name="BMC Genomics">
        <title>Chromosome-level genome assembly and manually-curated proteome of model necrotroph Parastagonospora nodorum Sn15 reveals a genome-wide trove of candidate effector homologs, and redundancy of virulence-related functions within an accessory chromosome.</title>
        <authorList>
            <person name="Bertazzoni S."/>
            <person name="Jones D.A.B."/>
            <person name="Phan H.T."/>
            <person name="Tan K.-C."/>
            <person name="Hane J.K."/>
        </authorList>
    </citation>
    <scope>NUCLEOTIDE SEQUENCE [LARGE SCALE GENOMIC DNA]</scope>
    <source>
        <strain evidence="2">SN15 / ATCC MYA-4574 / FGSC 10173)</strain>
    </source>
</reference>
<accession>A0A7U2NQ94</accession>
<evidence type="ECO:0000313" key="1">
    <source>
        <dbReference type="EMBL" id="QRD06418.1"/>
    </source>
</evidence>
<organism evidence="1 2">
    <name type="scientific">Phaeosphaeria nodorum (strain SN15 / ATCC MYA-4574 / FGSC 10173)</name>
    <name type="common">Glume blotch fungus</name>
    <name type="synonym">Parastagonospora nodorum</name>
    <dbReference type="NCBI Taxonomy" id="321614"/>
    <lineage>
        <taxon>Eukaryota</taxon>
        <taxon>Fungi</taxon>
        <taxon>Dikarya</taxon>
        <taxon>Ascomycota</taxon>
        <taxon>Pezizomycotina</taxon>
        <taxon>Dothideomycetes</taxon>
        <taxon>Pleosporomycetidae</taxon>
        <taxon>Pleosporales</taxon>
        <taxon>Pleosporineae</taxon>
        <taxon>Phaeosphaeriaceae</taxon>
        <taxon>Parastagonospora</taxon>
    </lineage>
</organism>
<protein>
    <submittedName>
        <fullName evidence="1">Uncharacterized protein</fullName>
    </submittedName>
</protein>
<dbReference type="EMBL" id="CP069042">
    <property type="protein sequence ID" value="QRD06418.1"/>
    <property type="molecule type" value="Genomic_DNA"/>
</dbReference>
<dbReference type="VEuPathDB" id="FungiDB:JI435_423320"/>